<comment type="caution">
    <text evidence="1">The sequence shown here is derived from an EMBL/GenBank/DDBJ whole genome shotgun (WGS) entry which is preliminary data.</text>
</comment>
<protein>
    <submittedName>
        <fullName evidence="1">Uncharacterized protein</fullName>
    </submittedName>
</protein>
<dbReference type="AlphaFoldDB" id="A0A409WGG4"/>
<gene>
    <name evidence="1" type="ORF">CVT25_011240</name>
</gene>
<dbReference type="InParanoid" id="A0A409WGG4"/>
<proteinExistence type="predicted"/>
<sequence length="212" mass="23593">MTGLNAVSALYFSVTHAAITISEYRVPPPRNSLPTYRIYICCRDPSDLPTLFPLLDAYASCNFSDIETLHFDVDLFTDQRLNVDVFRFLARLHSVKSLLYSNEGTIPSLHSLARDSLDADETSGVVPASLFPHLHTIKVDSARSNLSSYITSPKEVPLELVQLQQVLSKFVIWRRVLQHPIQVVDITDLGAAAIVGIFDGIEGLQVIIRTEP</sequence>
<accession>A0A409WGG4</accession>
<name>A0A409WGG4_PSICY</name>
<evidence type="ECO:0000313" key="2">
    <source>
        <dbReference type="Proteomes" id="UP000283269"/>
    </source>
</evidence>
<dbReference type="OrthoDB" id="2934649at2759"/>
<organism evidence="1 2">
    <name type="scientific">Psilocybe cyanescens</name>
    <dbReference type="NCBI Taxonomy" id="93625"/>
    <lineage>
        <taxon>Eukaryota</taxon>
        <taxon>Fungi</taxon>
        <taxon>Dikarya</taxon>
        <taxon>Basidiomycota</taxon>
        <taxon>Agaricomycotina</taxon>
        <taxon>Agaricomycetes</taxon>
        <taxon>Agaricomycetidae</taxon>
        <taxon>Agaricales</taxon>
        <taxon>Agaricineae</taxon>
        <taxon>Strophariaceae</taxon>
        <taxon>Psilocybe</taxon>
    </lineage>
</organism>
<dbReference type="EMBL" id="NHYD01003435">
    <property type="protein sequence ID" value="PPQ77628.1"/>
    <property type="molecule type" value="Genomic_DNA"/>
</dbReference>
<dbReference type="Proteomes" id="UP000283269">
    <property type="component" value="Unassembled WGS sequence"/>
</dbReference>
<evidence type="ECO:0000313" key="1">
    <source>
        <dbReference type="EMBL" id="PPQ77628.1"/>
    </source>
</evidence>
<reference evidence="1 2" key="1">
    <citation type="journal article" date="2018" name="Evol. Lett.">
        <title>Horizontal gene cluster transfer increased hallucinogenic mushroom diversity.</title>
        <authorList>
            <person name="Reynolds H.T."/>
            <person name="Vijayakumar V."/>
            <person name="Gluck-Thaler E."/>
            <person name="Korotkin H.B."/>
            <person name="Matheny P.B."/>
            <person name="Slot J.C."/>
        </authorList>
    </citation>
    <scope>NUCLEOTIDE SEQUENCE [LARGE SCALE GENOMIC DNA]</scope>
    <source>
        <strain evidence="1 2">2631</strain>
    </source>
</reference>
<keyword evidence="2" id="KW-1185">Reference proteome</keyword>